<feature type="compositionally biased region" description="Basic and acidic residues" evidence="2">
    <location>
        <begin position="311"/>
        <end position="327"/>
    </location>
</feature>
<reference evidence="3" key="1">
    <citation type="journal article" date="2020" name="Fungal Divers.">
        <title>Resolving the Mortierellaceae phylogeny through synthesis of multi-gene phylogenetics and phylogenomics.</title>
        <authorList>
            <person name="Vandepol N."/>
            <person name="Liber J."/>
            <person name="Desiro A."/>
            <person name="Na H."/>
            <person name="Kennedy M."/>
            <person name="Barry K."/>
            <person name="Grigoriev I.V."/>
            <person name="Miller A.N."/>
            <person name="O'Donnell K."/>
            <person name="Stajich J.E."/>
            <person name="Bonito G."/>
        </authorList>
    </citation>
    <scope>NUCLEOTIDE SEQUENCE</scope>
    <source>
        <strain evidence="3">MES-2147</strain>
    </source>
</reference>
<feature type="region of interest" description="Disordered" evidence="2">
    <location>
        <begin position="311"/>
        <end position="359"/>
    </location>
</feature>
<organism evidence="3 4">
    <name type="scientific">Modicella reniformis</name>
    <dbReference type="NCBI Taxonomy" id="1440133"/>
    <lineage>
        <taxon>Eukaryota</taxon>
        <taxon>Fungi</taxon>
        <taxon>Fungi incertae sedis</taxon>
        <taxon>Mucoromycota</taxon>
        <taxon>Mortierellomycotina</taxon>
        <taxon>Mortierellomycetes</taxon>
        <taxon>Mortierellales</taxon>
        <taxon>Mortierellaceae</taxon>
        <taxon>Modicella</taxon>
    </lineage>
</organism>
<feature type="compositionally biased region" description="Low complexity" evidence="2">
    <location>
        <begin position="328"/>
        <end position="351"/>
    </location>
</feature>
<evidence type="ECO:0000256" key="1">
    <source>
        <dbReference type="SAM" id="Coils"/>
    </source>
</evidence>
<dbReference type="Proteomes" id="UP000749646">
    <property type="component" value="Unassembled WGS sequence"/>
</dbReference>
<evidence type="ECO:0000313" key="3">
    <source>
        <dbReference type="EMBL" id="KAG0007011.1"/>
    </source>
</evidence>
<feature type="coiled-coil region" evidence="1">
    <location>
        <begin position="172"/>
        <end position="308"/>
    </location>
</feature>
<keyword evidence="4" id="KW-1185">Reference proteome</keyword>
<dbReference type="OrthoDB" id="2421036at2759"/>
<keyword evidence="1" id="KW-0175">Coiled coil</keyword>
<evidence type="ECO:0000256" key="2">
    <source>
        <dbReference type="SAM" id="MobiDB-lite"/>
    </source>
</evidence>
<proteinExistence type="predicted"/>
<evidence type="ECO:0000313" key="4">
    <source>
        <dbReference type="Proteomes" id="UP000749646"/>
    </source>
</evidence>
<comment type="caution">
    <text evidence="3">The sequence shown here is derived from an EMBL/GenBank/DDBJ whole genome shotgun (WGS) entry which is preliminary data.</text>
</comment>
<dbReference type="AlphaFoldDB" id="A0A9P6MLV1"/>
<dbReference type="EMBL" id="JAAAHW010000024">
    <property type="protein sequence ID" value="KAG0007011.1"/>
    <property type="molecule type" value="Genomic_DNA"/>
</dbReference>
<gene>
    <name evidence="3" type="ORF">BGZ65_012656</name>
</gene>
<name>A0A9P6MLV1_9FUNG</name>
<accession>A0A9P6MLV1</accession>
<feature type="coiled-coil region" evidence="1">
    <location>
        <begin position="7"/>
        <end position="123"/>
    </location>
</feature>
<protein>
    <submittedName>
        <fullName evidence="3">Uncharacterized protein</fullName>
    </submittedName>
</protein>
<sequence length="359" mass="41833">MDVVALRAGLERELASAREEIQRLQGVTEKKEQDDAKQARQELESKIEELTRENQAQGQAYMELEQEVHNLRADKVHHEESCAKMELELKVVNARSEQEAAQYRTLQDSIQRMSSKMTRLESQHETAVGELMEHHKTESEALVENIKKETEASFREERAELDVREKVLRDRILAQSSRNDQLEEDIFRLQKELEASNKEKEVLARTNRSLERHLSMQNLQEQENLYRKEELELDNARLRELLSDLDTAAAKRLSRDNEDVNRELQAAEMFEQQHRKWVEQAELMTQKLVRIEEEARKTMEQNEELKVALELARSSKESSRESSRELSRPSSRQSSRQSSSLRSSTQSLISRVLSPPLSA</sequence>